<keyword evidence="5" id="KW-0560">Oxidoreductase</keyword>
<evidence type="ECO:0000256" key="1">
    <source>
        <dbReference type="ARBA" id="ARBA00005147"/>
    </source>
</evidence>
<sequence length="504" mass="56710">MNERLAKISVDRYTWINASRNVEVTPRRFFFPADVEDLRLIVREAESRGLRVRAVGSGHSYSEAPKGQDFLLSMKKMRGLQKTDPATLRSAWRDRHLVSAGAGTILKRLTRRLDAMGLALTNMGAVDFQTISGAMLTGTHGTGIAKPAVPDMVRSVRMVATGGELLQIEPLQGMTDPVLHAAAHPDLRLIQDDAVFHNVILGFGATGIIYELTLEVEPQFWMQERRTLVDWQDLRAALLDGSFMEKVRGTDFVAFRVNPYAVKGKHRCAIVEQTIVDRSQQPRGLHARMRNIFATVLGNIEYLVENTIRKLQLKPEGVKKTIQLALWSTKDMSYFGKSHRVLYQSGNAVIRYGISAEFAFPAHAEKIVEVIEAIFVQAERNAAEAGLYQSAHIPVRFVAPSQALLSSAYGRETAYIDVPLLFGTVGDIEILEGYQEMMIRLGGIPHWGKHNTRLYQHHDFIRAQFARLDDWIEVRDRLDPRGTFLNDFVRQMGLTRLPEIIPGP</sequence>
<dbReference type="Gene3D" id="1.10.45.10">
    <property type="entry name" value="Vanillyl-alcohol Oxidase, Chain A, domain 4"/>
    <property type="match status" value="1"/>
</dbReference>
<dbReference type="GO" id="GO:0016020">
    <property type="term" value="C:membrane"/>
    <property type="evidence" value="ECO:0007669"/>
    <property type="project" value="InterPro"/>
</dbReference>
<dbReference type="GO" id="GO:0071949">
    <property type="term" value="F:FAD binding"/>
    <property type="evidence" value="ECO:0007669"/>
    <property type="project" value="InterPro"/>
</dbReference>
<dbReference type="RefSeq" id="WP_187468791.1">
    <property type="nucleotide sequence ID" value="NZ_JACSIT010000154.1"/>
</dbReference>
<protein>
    <submittedName>
        <fullName evidence="7">FAD-binding protein</fullName>
    </submittedName>
</protein>
<dbReference type="InterPro" id="IPR036318">
    <property type="entry name" value="FAD-bd_PCMH-like_sf"/>
</dbReference>
<dbReference type="SUPFAM" id="SSF56176">
    <property type="entry name" value="FAD-binding/transporter-associated domain-like"/>
    <property type="match status" value="1"/>
</dbReference>
<dbReference type="InterPro" id="IPR006093">
    <property type="entry name" value="Oxy_OxRdtase_FAD_BS"/>
</dbReference>
<keyword evidence="8" id="KW-1185">Reference proteome</keyword>
<dbReference type="InterPro" id="IPR007173">
    <property type="entry name" value="ALO_C"/>
</dbReference>
<evidence type="ECO:0000313" key="8">
    <source>
        <dbReference type="Proteomes" id="UP000650081"/>
    </source>
</evidence>
<dbReference type="InterPro" id="IPR010031">
    <property type="entry name" value="FAD_lactone_oxidase-like"/>
</dbReference>
<reference evidence="7" key="1">
    <citation type="submission" date="2020-08" db="EMBL/GenBank/DDBJ databases">
        <title>Lewinella bacteria from marine environments.</title>
        <authorList>
            <person name="Zhong Y."/>
        </authorList>
    </citation>
    <scope>NUCLEOTIDE SEQUENCE</scope>
    <source>
        <strain evidence="7">KCTC 42187</strain>
    </source>
</reference>
<evidence type="ECO:0000256" key="5">
    <source>
        <dbReference type="ARBA" id="ARBA00023002"/>
    </source>
</evidence>
<comment type="pathway">
    <text evidence="1">Cofactor biosynthesis; L-ascorbate biosynthesis.</text>
</comment>
<dbReference type="PANTHER" id="PTHR43762">
    <property type="entry name" value="L-GULONOLACTONE OXIDASE"/>
    <property type="match status" value="1"/>
</dbReference>
<dbReference type="InterPro" id="IPR016167">
    <property type="entry name" value="FAD-bd_PCMH_sub1"/>
</dbReference>
<dbReference type="InterPro" id="IPR016166">
    <property type="entry name" value="FAD-bd_PCMH"/>
</dbReference>
<dbReference type="AlphaFoldDB" id="A0A923PQP7"/>
<dbReference type="GO" id="GO:0003885">
    <property type="term" value="F:D-arabinono-1,4-lactone oxidase activity"/>
    <property type="evidence" value="ECO:0007669"/>
    <property type="project" value="InterPro"/>
</dbReference>
<keyword evidence="4" id="KW-0285">Flavoprotein</keyword>
<accession>A0A923PQP7</accession>
<dbReference type="GO" id="GO:0019853">
    <property type="term" value="P:L-ascorbic acid biosynthetic process"/>
    <property type="evidence" value="ECO:0007669"/>
    <property type="project" value="UniProtKB-KW"/>
</dbReference>
<dbReference type="InterPro" id="IPR006094">
    <property type="entry name" value="Oxid_FAD_bind_N"/>
</dbReference>
<dbReference type="Gene3D" id="3.30.43.10">
    <property type="entry name" value="Uridine Diphospho-n-acetylenolpyruvylglucosamine Reductase, domain 2"/>
    <property type="match status" value="1"/>
</dbReference>
<name>A0A923PQP7_9BACT</name>
<dbReference type="Proteomes" id="UP000650081">
    <property type="component" value="Unassembled WGS sequence"/>
</dbReference>
<dbReference type="Gene3D" id="3.30.465.10">
    <property type="match status" value="1"/>
</dbReference>
<keyword evidence="4" id="KW-0274">FAD</keyword>
<evidence type="ECO:0000256" key="3">
    <source>
        <dbReference type="ARBA" id="ARBA00022644"/>
    </source>
</evidence>
<dbReference type="Gene3D" id="3.30.70.2520">
    <property type="match status" value="1"/>
</dbReference>
<dbReference type="InterPro" id="IPR016171">
    <property type="entry name" value="Vanillyl_alc_oxidase_C-sub2"/>
</dbReference>
<organism evidence="7 8">
    <name type="scientific">Neolewinella lacunae</name>
    <dbReference type="NCBI Taxonomy" id="1517758"/>
    <lineage>
        <taxon>Bacteria</taxon>
        <taxon>Pseudomonadati</taxon>
        <taxon>Bacteroidota</taxon>
        <taxon>Saprospiria</taxon>
        <taxon>Saprospirales</taxon>
        <taxon>Lewinellaceae</taxon>
        <taxon>Neolewinella</taxon>
    </lineage>
</organism>
<dbReference type="Pfam" id="PF04030">
    <property type="entry name" value="ALO"/>
    <property type="match status" value="1"/>
</dbReference>
<feature type="domain" description="FAD-binding PCMH-type" evidence="6">
    <location>
        <begin position="22"/>
        <end position="219"/>
    </location>
</feature>
<dbReference type="PIRSF" id="PIRSF000136">
    <property type="entry name" value="LGO_GLO"/>
    <property type="match status" value="1"/>
</dbReference>
<keyword evidence="3" id="KW-0060">Ascorbate biosynthesis</keyword>
<dbReference type="InterPro" id="IPR016169">
    <property type="entry name" value="FAD-bd_PCMH_sub2"/>
</dbReference>
<evidence type="ECO:0000259" key="6">
    <source>
        <dbReference type="PROSITE" id="PS51387"/>
    </source>
</evidence>
<evidence type="ECO:0000256" key="4">
    <source>
        <dbReference type="ARBA" id="ARBA00022827"/>
    </source>
</evidence>
<dbReference type="Pfam" id="PF01565">
    <property type="entry name" value="FAD_binding_4"/>
    <property type="match status" value="1"/>
</dbReference>
<dbReference type="PROSITE" id="PS51387">
    <property type="entry name" value="FAD_PCMH"/>
    <property type="match status" value="1"/>
</dbReference>
<comment type="caution">
    <text evidence="7">The sequence shown here is derived from an EMBL/GenBank/DDBJ whole genome shotgun (WGS) entry which is preliminary data.</text>
</comment>
<dbReference type="PROSITE" id="PS00862">
    <property type="entry name" value="OX2_COVAL_FAD"/>
    <property type="match status" value="1"/>
</dbReference>
<dbReference type="EMBL" id="JACSIT010000154">
    <property type="protein sequence ID" value="MBC6996785.1"/>
    <property type="molecule type" value="Genomic_DNA"/>
</dbReference>
<evidence type="ECO:0000313" key="7">
    <source>
        <dbReference type="EMBL" id="MBC6996785.1"/>
    </source>
</evidence>
<proteinExistence type="inferred from homology"/>
<dbReference type="PANTHER" id="PTHR43762:SF1">
    <property type="entry name" value="D-ARABINONO-1,4-LACTONE OXIDASE"/>
    <property type="match status" value="1"/>
</dbReference>
<evidence type="ECO:0000256" key="2">
    <source>
        <dbReference type="ARBA" id="ARBA00005466"/>
    </source>
</evidence>
<comment type="similarity">
    <text evidence="2">Belongs to the oxygen-dependent FAD-linked oxidoreductase family.</text>
</comment>
<gene>
    <name evidence="7" type="ORF">H9S92_21610</name>
</gene>